<gene>
    <name evidence="3" type="ORF">C9374_010455</name>
</gene>
<evidence type="ECO:0000313" key="3">
    <source>
        <dbReference type="EMBL" id="KAG2374711.1"/>
    </source>
</evidence>
<keyword evidence="2" id="KW-0472">Membrane</keyword>
<dbReference type="EMBL" id="PYSW02000043">
    <property type="protein sequence ID" value="KAG2374711.1"/>
    <property type="molecule type" value="Genomic_DNA"/>
</dbReference>
<sequence length="346" mass="40543">MLSQSELNNTSNSTLQSSSNDFFSLVLLNPPQHPFVIIPFIYFLFGILWIGSRVCYLRSVLKIYEINQSLFPMMIGFIYLPASLLSSFYLFYKNSKDLSNTELISSLNNYSIDIFKYFMSSSLLYFGFLYSILNSKPKRSPDDMSIQHIEYNDNEKWFQRISFVAVAVAYAFVSTLFRYDHLKIYATCLTLFTLIACIGMNWRVLNSSEIYGIEPDKKLREDVVEEFINTKKKLFIRMLAVMIPLLSVLVSNFGMFYQIEKLSTSVAIHILFALLYHSIFVFQFYNFYFQKDVLDQRRNRMKVFFLLFIFPIPYYDSIKKNPHTQAERSSTGDVQVIENNSTTDKH</sequence>
<reference evidence="3 4" key="1">
    <citation type="journal article" date="2018" name="BMC Genomics">
        <title>The genome of Naegleria lovaniensis, the basis for a comparative approach to unravel pathogenicity factors of the human pathogenic amoeba N. fowleri.</title>
        <authorList>
            <person name="Liechti N."/>
            <person name="Schurch N."/>
            <person name="Bruggmann R."/>
            <person name="Wittwer M."/>
        </authorList>
    </citation>
    <scope>NUCLEOTIDE SEQUENCE [LARGE SCALE GENOMIC DNA]</scope>
    <source>
        <strain evidence="3 4">ATCC 30569</strain>
    </source>
</reference>
<feature type="transmembrane region" description="Helical" evidence="2">
    <location>
        <begin position="184"/>
        <end position="202"/>
    </location>
</feature>
<evidence type="ECO:0000256" key="2">
    <source>
        <dbReference type="SAM" id="Phobius"/>
    </source>
</evidence>
<feature type="transmembrane region" description="Helical" evidence="2">
    <location>
        <begin position="301"/>
        <end position="318"/>
    </location>
</feature>
<accession>A0AA88GDV8</accession>
<protein>
    <submittedName>
        <fullName evidence="3">Uncharacterized protein</fullName>
    </submittedName>
</protein>
<feature type="region of interest" description="Disordered" evidence="1">
    <location>
        <begin position="323"/>
        <end position="346"/>
    </location>
</feature>
<feature type="transmembrane region" description="Helical" evidence="2">
    <location>
        <begin position="114"/>
        <end position="133"/>
    </location>
</feature>
<dbReference type="GeneID" id="68102909"/>
<evidence type="ECO:0000313" key="4">
    <source>
        <dbReference type="Proteomes" id="UP000816034"/>
    </source>
</evidence>
<proteinExistence type="predicted"/>
<keyword evidence="4" id="KW-1185">Reference proteome</keyword>
<feature type="transmembrane region" description="Helical" evidence="2">
    <location>
        <begin position="266"/>
        <end position="289"/>
    </location>
</feature>
<keyword evidence="2" id="KW-1133">Transmembrane helix</keyword>
<comment type="caution">
    <text evidence="3">The sequence shown here is derived from an EMBL/GenBank/DDBJ whole genome shotgun (WGS) entry which is preliminary data.</text>
</comment>
<evidence type="ECO:0000256" key="1">
    <source>
        <dbReference type="SAM" id="MobiDB-lite"/>
    </source>
</evidence>
<feature type="transmembrane region" description="Helical" evidence="2">
    <location>
        <begin position="69"/>
        <end position="92"/>
    </location>
</feature>
<organism evidence="3 4">
    <name type="scientific">Naegleria lovaniensis</name>
    <name type="common">Amoeba</name>
    <dbReference type="NCBI Taxonomy" id="51637"/>
    <lineage>
        <taxon>Eukaryota</taxon>
        <taxon>Discoba</taxon>
        <taxon>Heterolobosea</taxon>
        <taxon>Tetramitia</taxon>
        <taxon>Eutetramitia</taxon>
        <taxon>Vahlkampfiidae</taxon>
        <taxon>Naegleria</taxon>
    </lineage>
</organism>
<feature type="transmembrane region" description="Helical" evidence="2">
    <location>
        <begin position="234"/>
        <end position="254"/>
    </location>
</feature>
<dbReference type="AlphaFoldDB" id="A0AA88GDV8"/>
<dbReference type="Proteomes" id="UP000816034">
    <property type="component" value="Unassembled WGS sequence"/>
</dbReference>
<name>A0AA88GDV8_NAELO</name>
<feature type="transmembrane region" description="Helical" evidence="2">
    <location>
        <begin position="157"/>
        <end position="178"/>
    </location>
</feature>
<dbReference type="RefSeq" id="XP_044543885.1">
    <property type="nucleotide sequence ID" value="XM_044686001.1"/>
</dbReference>
<keyword evidence="2" id="KW-0812">Transmembrane</keyword>
<feature type="transmembrane region" description="Helical" evidence="2">
    <location>
        <begin position="35"/>
        <end position="57"/>
    </location>
</feature>